<accession>G7WA20</accession>
<dbReference type="RefSeq" id="WP_014182842.1">
    <property type="nucleotide sequence ID" value="NC_016584.1"/>
</dbReference>
<sequence length="187" mass="21596">MRIGVDIDGVISDSYPLWLDELNRHYGKNIPFVDDYNMHLSFDVSPEDMNEFFETNVERLLMRPEAISGAREGIESLRQEGHEIIYVTARTLDQEELTAHWFELKGIYYNQVLFTGFGSKLDAVKQWGIEVFIEDYLENAKLIAEYGVPVFLIDTTYNQEELPPGITRCHSWEDIIAGIRKISPKSS</sequence>
<dbReference type="InterPro" id="IPR052419">
    <property type="entry name" value="5_3-deoxyribonucleotidase-like"/>
</dbReference>
<dbReference type="EC" id="3.1.3.-" evidence="3"/>
<evidence type="ECO:0000256" key="4">
    <source>
        <dbReference type="PIRSR" id="PIRSR610708-1"/>
    </source>
</evidence>
<dbReference type="Gene3D" id="3.40.50.1000">
    <property type="entry name" value="HAD superfamily/HAD-like"/>
    <property type="match status" value="1"/>
</dbReference>
<organism evidence="5 6">
    <name type="scientific">Desulfosporosinus orientis (strain ATCC 19365 / DSM 765 / NCIMB 8382 / VKM B-1628 / Singapore I)</name>
    <name type="common">Desulfotomaculum orientis</name>
    <dbReference type="NCBI Taxonomy" id="768706"/>
    <lineage>
        <taxon>Bacteria</taxon>
        <taxon>Bacillati</taxon>
        <taxon>Bacillota</taxon>
        <taxon>Clostridia</taxon>
        <taxon>Eubacteriales</taxon>
        <taxon>Desulfitobacteriaceae</taxon>
        <taxon>Desulfosporosinus</taxon>
    </lineage>
</organism>
<dbReference type="InterPro" id="IPR009206">
    <property type="entry name" value="Nucleotidase_putative"/>
</dbReference>
<evidence type="ECO:0000313" key="5">
    <source>
        <dbReference type="EMBL" id="AET66016.1"/>
    </source>
</evidence>
<evidence type="ECO:0000256" key="3">
    <source>
        <dbReference type="PIRNR" id="PIRNR021362"/>
    </source>
</evidence>
<reference evidence="6" key="1">
    <citation type="submission" date="2011-11" db="EMBL/GenBank/DDBJ databases">
        <title>Complete sequence of Desulfosporosinus orientis DSM 765.</title>
        <authorList>
            <person name="Lucas S."/>
            <person name="Han J."/>
            <person name="Lapidus A."/>
            <person name="Cheng J.-F."/>
            <person name="Goodwin L."/>
            <person name="Pitluck S."/>
            <person name="Peters L."/>
            <person name="Ovchinnikova G."/>
            <person name="Teshima H."/>
            <person name="Detter J.C."/>
            <person name="Han C."/>
            <person name="Tapia R."/>
            <person name="Land M."/>
            <person name="Hauser L."/>
            <person name="Kyrpides N."/>
            <person name="Ivanova N."/>
            <person name="Pagani I."/>
            <person name="Pester M."/>
            <person name="Spring S."/>
            <person name="Ollivier B."/>
            <person name="Rattei T."/>
            <person name="Klenk H.-P."/>
            <person name="Wagner M."/>
            <person name="Loy A."/>
            <person name="Woyke T."/>
        </authorList>
    </citation>
    <scope>NUCLEOTIDE SEQUENCE [LARGE SCALE GENOMIC DNA]</scope>
    <source>
        <strain evidence="6">ATCC 19365 / DSM 765 / NCIMB 8382 / VKM B-1628</strain>
    </source>
</reference>
<dbReference type="STRING" id="768706.Desor_0300"/>
<keyword evidence="6" id="KW-1185">Reference proteome</keyword>
<dbReference type="GO" id="GO:0008253">
    <property type="term" value="F:5'-nucleotidase activity"/>
    <property type="evidence" value="ECO:0007669"/>
    <property type="project" value="InterPro"/>
</dbReference>
<evidence type="ECO:0000256" key="1">
    <source>
        <dbReference type="ARBA" id="ARBA00009589"/>
    </source>
</evidence>
<dbReference type="InterPro" id="IPR023214">
    <property type="entry name" value="HAD_sf"/>
</dbReference>
<dbReference type="EMBL" id="CP003108">
    <property type="protein sequence ID" value="AET66016.1"/>
    <property type="molecule type" value="Genomic_DNA"/>
</dbReference>
<dbReference type="InterPro" id="IPR010708">
    <property type="entry name" value="5'(3')-deoxyribonucleotidase"/>
</dbReference>
<dbReference type="GO" id="GO:0009264">
    <property type="term" value="P:deoxyribonucleotide catabolic process"/>
    <property type="evidence" value="ECO:0007669"/>
    <property type="project" value="InterPro"/>
</dbReference>
<dbReference type="PANTHER" id="PTHR35134:SF2">
    <property type="entry name" value="NUCLEOTIDASE YQFW-RELATED"/>
    <property type="match status" value="1"/>
</dbReference>
<keyword evidence="2 3" id="KW-0378">Hydrolase</keyword>
<dbReference type="OrthoDB" id="2471595at2"/>
<dbReference type="Proteomes" id="UP000006346">
    <property type="component" value="Chromosome"/>
</dbReference>
<dbReference type="PIRSF" id="PIRSF021362">
    <property type="entry name" value="UCP021362_HAD"/>
    <property type="match status" value="1"/>
</dbReference>
<feature type="active site" description="Proton donor" evidence="4">
    <location>
        <position position="8"/>
    </location>
</feature>
<feature type="active site" description="Nucleophile" evidence="4">
    <location>
        <position position="6"/>
    </location>
</feature>
<proteinExistence type="inferred from homology"/>
<dbReference type="HOGENOM" id="CLU_118515_0_0_9"/>
<protein>
    <recommendedName>
        <fullName evidence="3">Nucleotidase</fullName>
        <ecNumber evidence="3">3.1.3.-</ecNumber>
    </recommendedName>
</protein>
<name>G7WA20_DESOD</name>
<dbReference type="eggNOG" id="COG5663">
    <property type="taxonomic scope" value="Bacteria"/>
</dbReference>
<dbReference type="AlphaFoldDB" id="G7WA20"/>
<reference evidence="5 6" key="2">
    <citation type="journal article" date="2012" name="J. Bacteriol.">
        <title>Complete genome sequences of Desulfosporosinus orientis DSM765T, Desulfosporosinus youngiae DSM17734T, Desulfosporosinus meridiei DSM13257T, and Desulfosporosinus acidiphilus DSM22704T.</title>
        <authorList>
            <person name="Pester M."/>
            <person name="Brambilla E."/>
            <person name="Alazard D."/>
            <person name="Rattei T."/>
            <person name="Weinmaier T."/>
            <person name="Han J."/>
            <person name="Lucas S."/>
            <person name="Lapidus A."/>
            <person name="Cheng J.F."/>
            <person name="Goodwin L."/>
            <person name="Pitluck S."/>
            <person name="Peters L."/>
            <person name="Ovchinnikova G."/>
            <person name="Teshima H."/>
            <person name="Detter J.C."/>
            <person name="Han C.S."/>
            <person name="Tapia R."/>
            <person name="Land M.L."/>
            <person name="Hauser L."/>
            <person name="Kyrpides N.C."/>
            <person name="Ivanova N.N."/>
            <person name="Pagani I."/>
            <person name="Huntmann M."/>
            <person name="Wei C.L."/>
            <person name="Davenport K.W."/>
            <person name="Daligault H."/>
            <person name="Chain P.S."/>
            <person name="Chen A."/>
            <person name="Mavromatis K."/>
            <person name="Markowitz V."/>
            <person name="Szeto E."/>
            <person name="Mikhailova N."/>
            <person name="Pati A."/>
            <person name="Wagner M."/>
            <person name="Woyke T."/>
            <person name="Ollivier B."/>
            <person name="Klenk H.P."/>
            <person name="Spring S."/>
            <person name="Loy A."/>
        </authorList>
    </citation>
    <scope>NUCLEOTIDE SEQUENCE [LARGE SCALE GENOMIC DNA]</scope>
    <source>
        <strain evidence="6">ATCC 19365 / DSM 765 / NCIMB 8382 / VKM B-1628</strain>
    </source>
</reference>
<evidence type="ECO:0000313" key="6">
    <source>
        <dbReference type="Proteomes" id="UP000006346"/>
    </source>
</evidence>
<dbReference type="PATRIC" id="fig|768706.3.peg.263"/>
<dbReference type="KEGG" id="dor:Desor_0300"/>
<dbReference type="Pfam" id="PF06941">
    <property type="entry name" value="NT5C"/>
    <property type="match status" value="1"/>
</dbReference>
<evidence type="ECO:0000256" key="2">
    <source>
        <dbReference type="ARBA" id="ARBA00022801"/>
    </source>
</evidence>
<dbReference type="SUPFAM" id="SSF56784">
    <property type="entry name" value="HAD-like"/>
    <property type="match status" value="1"/>
</dbReference>
<dbReference type="PANTHER" id="PTHR35134">
    <property type="entry name" value="NUCLEOTIDASE YQFW-RELATED"/>
    <property type="match status" value="1"/>
</dbReference>
<comment type="similarity">
    <text evidence="1 3">Belongs to the 5'(3')-deoxyribonucleotidase family.</text>
</comment>
<dbReference type="InterPro" id="IPR036412">
    <property type="entry name" value="HAD-like_sf"/>
</dbReference>
<gene>
    <name evidence="5" type="ordered locus">Desor_0300</name>
</gene>